<dbReference type="InterPro" id="IPR000192">
    <property type="entry name" value="Aminotrans_V_dom"/>
</dbReference>
<dbReference type="InterPro" id="IPR015421">
    <property type="entry name" value="PyrdxlP-dep_Trfase_major"/>
</dbReference>
<dbReference type="InterPro" id="IPR015424">
    <property type="entry name" value="PyrdxlP-dep_Trfase"/>
</dbReference>
<dbReference type="EMBL" id="JASFZW010000009">
    <property type="protein sequence ID" value="KAK2076602.1"/>
    <property type="molecule type" value="Genomic_DNA"/>
</dbReference>
<dbReference type="Gene3D" id="3.40.640.10">
    <property type="entry name" value="Type I PLP-dependent aspartate aminotransferase-like (Major domain)"/>
    <property type="match status" value="1"/>
</dbReference>
<protein>
    <recommendedName>
        <fullName evidence="1">Aminotransferase class V domain-containing protein</fullName>
    </recommendedName>
</protein>
<proteinExistence type="predicted"/>
<dbReference type="SUPFAM" id="SSF53383">
    <property type="entry name" value="PLP-dependent transferases"/>
    <property type="match status" value="1"/>
</dbReference>
<accession>A0AAD9II47</accession>
<dbReference type="PANTHER" id="PTHR14237:SF80">
    <property type="entry name" value="MOLYBDENUM COFACTOR SULFURASE"/>
    <property type="match status" value="1"/>
</dbReference>
<feature type="domain" description="Aminotransferase class V" evidence="1">
    <location>
        <begin position="200"/>
        <end position="481"/>
    </location>
</feature>
<evidence type="ECO:0000259" key="1">
    <source>
        <dbReference type="Pfam" id="PF00266"/>
    </source>
</evidence>
<dbReference type="Proteomes" id="UP001255856">
    <property type="component" value="Unassembled WGS sequence"/>
</dbReference>
<dbReference type="PANTHER" id="PTHR14237">
    <property type="entry name" value="MOLYBDOPTERIN COFACTOR SULFURASE MOSC"/>
    <property type="match status" value="1"/>
</dbReference>
<dbReference type="Gene3D" id="3.90.1150.10">
    <property type="entry name" value="Aspartate Aminotransferase, domain 1"/>
    <property type="match status" value="1"/>
</dbReference>
<name>A0AAD9II47_PROWI</name>
<reference evidence="2" key="1">
    <citation type="submission" date="2021-01" db="EMBL/GenBank/DDBJ databases">
        <authorList>
            <person name="Eckstrom K.M.E."/>
        </authorList>
    </citation>
    <scope>NUCLEOTIDE SEQUENCE</scope>
    <source>
        <strain evidence="2">UVCC 0001</strain>
    </source>
</reference>
<comment type="caution">
    <text evidence="2">The sequence shown here is derived from an EMBL/GenBank/DDBJ whole genome shotgun (WGS) entry which is preliminary data.</text>
</comment>
<dbReference type="AlphaFoldDB" id="A0AAD9II47"/>
<sequence length="512" mass="54336">MAYASDYGYGGRIDALYDEEIGSRMSGGHYLDATGAALYWNSQAKAYAADLTAHVFGNPHSANPPSLLTEARVAEARRGVLALFGVSEETHELVLTRSGTGALNLLADAFPWSANSTFAYTLSNHNSVLGIRSVAGARGAAHGAVSEEGVEAWLAGDAPEPEFLPCADGGAGACKGGAAAQVSDDVSDGASDAPSAPSSLFAFPAKDNYNGQLFPLSWVARAQAKSTSRRTWRVLVDAAAYVPTSPLNLTEVPADFVIMSFYKLFGLPTGVGALIARREAAADLRKTYWGGGAIFLATAALDWHAYRGLPDRLEDGTLPFLDIVALHEGLRTGTRTRCVPTARARLRGLRHANGAALVRLFGRHGDADAARVQGATLTFLLLDPRGEPYSYRAAAAELAAAGVYVRSGCTCNPGSCYGGLGLRDEEIRRLAEAKHHNWTNWEWIQVTRPSPSDPAKTVDVTLPLGALRASLGAMSRYEDVEALAEYLERHYVDRAPDGAAVNAVALAQPDQC</sequence>
<evidence type="ECO:0000313" key="3">
    <source>
        <dbReference type="Proteomes" id="UP001255856"/>
    </source>
</evidence>
<keyword evidence="3" id="KW-1185">Reference proteome</keyword>
<organism evidence="2 3">
    <name type="scientific">Prototheca wickerhamii</name>
    <dbReference type="NCBI Taxonomy" id="3111"/>
    <lineage>
        <taxon>Eukaryota</taxon>
        <taxon>Viridiplantae</taxon>
        <taxon>Chlorophyta</taxon>
        <taxon>core chlorophytes</taxon>
        <taxon>Trebouxiophyceae</taxon>
        <taxon>Chlorellales</taxon>
        <taxon>Chlorellaceae</taxon>
        <taxon>Prototheca</taxon>
    </lineage>
</organism>
<evidence type="ECO:0000313" key="2">
    <source>
        <dbReference type="EMBL" id="KAK2076602.1"/>
    </source>
</evidence>
<dbReference type="Pfam" id="PF00266">
    <property type="entry name" value="Aminotran_5"/>
    <property type="match status" value="1"/>
</dbReference>
<gene>
    <name evidence="2" type="ORF">QBZ16_005362</name>
</gene>
<dbReference type="InterPro" id="IPR015422">
    <property type="entry name" value="PyrdxlP-dep_Trfase_small"/>
</dbReference>